<organism evidence="2">
    <name type="scientific">Melampsora larici-populina (strain 98AG31 / pathotype 3-4-7)</name>
    <name type="common">Poplar leaf rust fungus</name>
    <dbReference type="NCBI Taxonomy" id="747676"/>
    <lineage>
        <taxon>Eukaryota</taxon>
        <taxon>Fungi</taxon>
        <taxon>Dikarya</taxon>
        <taxon>Basidiomycota</taxon>
        <taxon>Pucciniomycotina</taxon>
        <taxon>Pucciniomycetes</taxon>
        <taxon>Pucciniales</taxon>
        <taxon>Melampsoraceae</taxon>
        <taxon>Melampsora</taxon>
    </lineage>
</organism>
<dbReference type="KEGG" id="mlr:MELLADRAFT_90755"/>
<evidence type="ECO:0000313" key="1">
    <source>
        <dbReference type="EMBL" id="EGG11807.1"/>
    </source>
</evidence>
<accession>F4R7D1</accession>
<dbReference type="Proteomes" id="UP000001072">
    <property type="component" value="Unassembled WGS sequence"/>
</dbReference>
<dbReference type="EMBL" id="GL883092">
    <property type="protein sequence ID" value="EGG11807.1"/>
    <property type="molecule type" value="Genomic_DNA"/>
</dbReference>
<keyword evidence="2" id="KW-1185">Reference proteome</keyword>
<dbReference type="GeneID" id="18935672"/>
<name>F4R7D1_MELLP</name>
<proteinExistence type="predicted"/>
<dbReference type="HOGENOM" id="CLU_1627443_0_0_1"/>
<dbReference type="VEuPathDB" id="FungiDB:MELLADRAFT_90755"/>
<protein>
    <submittedName>
        <fullName evidence="1">Uncharacterized protein</fullName>
    </submittedName>
</protein>
<gene>
    <name evidence="1" type="ORF">MELLADRAFT_90755</name>
</gene>
<dbReference type="AlphaFoldDB" id="F4R7D1"/>
<evidence type="ECO:0000313" key="2">
    <source>
        <dbReference type="Proteomes" id="UP000001072"/>
    </source>
</evidence>
<reference evidence="2" key="1">
    <citation type="journal article" date="2011" name="Proc. Natl. Acad. Sci. U.S.A.">
        <title>Obligate biotrophy features unraveled by the genomic analysis of rust fungi.</title>
        <authorList>
            <person name="Duplessis S."/>
            <person name="Cuomo C.A."/>
            <person name="Lin Y.-C."/>
            <person name="Aerts A."/>
            <person name="Tisserant E."/>
            <person name="Veneault-Fourrey C."/>
            <person name="Joly D.L."/>
            <person name="Hacquard S."/>
            <person name="Amselem J."/>
            <person name="Cantarel B.L."/>
            <person name="Chiu R."/>
            <person name="Coutinho P.M."/>
            <person name="Feau N."/>
            <person name="Field M."/>
            <person name="Frey P."/>
            <person name="Gelhaye E."/>
            <person name="Goldberg J."/>
            <person name="Grabherr M.G."/>
            <person name="Kodira C.D."/>
            <person name="Kohler A."/>
            <person name="Kuees U."/>
            <person name="Lindquist E.A."/>
            <person name="Lucas S.M."/>
            <person name="Mago R."/>
            <person name="Mauceli E."/>
            <person name="Morin E."/>
            <person name="Murat C."/>
            <person name="Pangilinan J.L."/>
            <person name="Park R."/>
            <person name="Pearson M."/>
            <person name="Quesneville H."/>
            <person name="Rouhier N."/>
            <person name="Sakthikumar S."/>
            <person name="Salamov A.A."/>
            <person name="Schmutz J."/>
            <person name="Selles B."/>
            <person name="Shapiro H."/>
            <person name="Tanguay P."/>
            <person name="Tuskan G.A."/>
            <person name="Henrissat B."/>
            <person name="Van de Peer Y."/>
            <person name="Rouze P."/>
            <person name="Ellis J.G."/>
            <person name="Dodds P.N."/>
            <person name="Schein J.E."/>
            <person name="Zhong S."/>
            <person name="Hamelin R.C."/>
            <person name="Grigoriev I.V."/>
            <person name="Szabo L.J."/>
            <person name="Martin F."/>
        </authorList>
    </citation>
    <scope>NUCLEOTIDE SEQUENCE [LARGE SCALE GENOMIC DNA]</scope>
    <source>
        <strain evidence="2">98AG31 / pathotype 3-4-7</strain>
    </source>
</reference>
<dbReference type="InParanoid" id="F4R7D1"/>
<sequence>MPPCQAGWLGTLDLKEPIATHVKVKAGIPLASKTSKFPDSVGVLGSPWFPSNNCGQSMISPFGGSPPPLASLGLSPDFAAVSLASPSYIRDFHTTLGSPRSYLASNCAIQSVHFTPPQKTMVKSFGGPNAGPTWQQKISIDSISAPIMKDLKTSARSAPKSRH</sequence>
<dbReference type="RefSeq" id="XP_007405442.1">
    <property type="nucleotide sequence ID" value="XM_007405380.1"/>
</dbReference>